<dbReference type="PANTHER" id="PTHR28495">
    <property type="entry name" value="HYPOTHETICAL PROTEIN LOC100359752"/>
    <property type="match status" value="1"/>
</dbReference>
<evidence type="ECO:0000259" key="1">
    <source>
        <dbReference type="Pfam" id="PF15813"/>
    </source>
</evidence>
<feature type="non-terminal residue" evidence="2">
    <location>
        <position position="193"/>
    </location>
</feature>
<dbReference type="Pfam" id="PF15813">
    <property type="entry name" value="DUF4708"/>
    <property type="match status" value="1"/>
</dbReference>
<proteinExistence type="predicted"/>
<dbReference type="eggNOG" id="KOG3815">
    <property type="taxonomic scope" value="Eukaryota"/>
</dbReference>
<evidence type="ECO:0000313" key="2">
    <source>
        <dbReference type="EMBL" id="EEN49920.1"/>
    </source>
</evidence>
<organism>
    <name type="scientific">Branchiostoma floridae</name>
    <name type="common">Florida lancelet</name>
    <name type="synonym">Amphioxus</name>
    <dbReference type="NCBI Taxonomy" id="7739"/>
    <lineage>
        <taxon>Eukaryota</taxon>
        <taxon>Metazoa</taxon>
        <taxon>Chordata</taxon>
        <taxon>Cephalochordata</taxon>
        <taxon>Leptocardii</taxon>
        <taxon>Amphioxiformes</taxon>
        <taxon>Branchiostomatidae</taxon>
        <taxon>Branchiostoma</taxon>
    </lineage>
</organism>
<dbReference type="PANTHER" id="PTHR28495:SF1">
    <property type="entry name" value="GENE, 17266-RELATED"/>
    <property type="match status" value="1"/>
</dbReference>
<dbReference type="InterPro" id="IPR031643">
    <property type="entry name" value="DUF4708"/>
</dbReference>
<gene>
    <name evidence="2" type="ORF">BRAFLDRAFT_177131</name>
</gene>
<dbReference type="AlphaFoldDB" id="C3ZBX9"/>
<protein>
    <recommendedName>
        <fullName evidence="1">DUF4708 domain-containing protein</fullName>
    </recommendedName>
</protein>
<dbReference type="InParanoid" id="C3ZBX9"/>
<name>C3ZBX9_BRAFL</name>
<accession>C3ZBX9</accession>
<feature type="domain" description="DUF4708" evidence="1">
    <location>
        <begin position="1"/>
        <end position="191"/>
    </location>
</feature>
<feature type="non-terminal residue" evidence="2">
    <location>
        <position position="1"/>
    </location>
</feature>
<dbReference type="STRING" id="7739.C3ZBX9"/>
<reference evidence="2" key="1">
    <citation type="journal article" date="2008" name="Nature">
        <title>The amphioxus genome and the evolution of the chordate karyotype.</title>
        <authorList>
            <consortium name="US DOE Joint Genome Institute (JGI-PGF)"/>
            <person name="Putnam N.H."/>
            <person name="Butts T."/>
            <person name="Ferrier D.E.K."/>
            <person name="Furlong R.F."/>
            <person name="Hellsten U."/>
            <person name="Kawashima T."/>
            <person name="Robinson-Rechavi M."/>
            <person name="Shoguchi E."/>
            <person name="Terry A."/>
            <person name="Yu J.-K."/>
            <person name="Benito-Gutierrez E.L."/>
            <person name="Dubchak I."/>
            <person name="Garcia-Fernandez J."/>
            <person name="Gibson-Brown J.J."/>
            <person name="Grigoriev I.V."/>
            <person name="Horton A.C."/>
            <person name="de Jong P.J."/>
            <person name="Jurka J."/>
            <person name="Kapitonov V.V."/>
            <person name="Kohara Y."/>
            <person name="Kuroki Y."/>
            <person name="Lindquist E."/>
            <person name="Lucas S."/>
            <person name="Osoegawa K."/>
            <person name="Pennacchio L.A."/>
            <person name="Salamov A.A."/>
            <person name="Satou Y."/>
            <person name="Sauka-Spengler T."/>
            <person name="Schmutz J."/>
            <person name="Shin-I T."/>
            <person name="Toyoda A."/>
            <person name="Bronner-Fraser M."/>
            <person name="Fujiyama A."/>
            <person name="Holland L.Z."/>
            <person name="Holland P.W.H."/>
            <person name="Satoh N."/>
            <person name="Rokhsar D.S."/>
        </authorList>
    </citation>
    <scope>NUCLEOTIDE SEQUENCE [LARGE SCALE GENOMIC DNA]</scope>
    <source>
        <strain evidence="2">S238N-H82</strain>
        <tissue evidence="2">Testes</tissue>
    </source>
</reference>
<dbReference type="EMBL" id="GG666604">
    <property type="protein sequence ID" value="EEN49920.1"/>
    <property type="molecule type" value="Genomic_DNA"/>
</dbReference>
<sequence>RELIFTEAGILASPSVDDYDTINIIVQTPIYESGKLKPRFEKMNLCVSEVSDVTLSLLQSCLMYTMVARLAPSWNKVGDLLVQDSLRNVNFISHFSIEVQMTACAEEVCMAIEAKTVRLPQAKLEDFAVDPQASWLFYSNPYAVVSEHFIQDRWCYVLPSNKKGQVISVTRQLPENCPFQGYKDLRRHWKNTV</sequence>